<evidence type="ECO:0000313" key="2">
    <source>
        <dbReference type="Proteomes" id="UP000030686"/>
    </source>
</evidence>
<dbReference type="EMBL" id="HG792019">
    <property type="protein sequence ID" value="CDM36240.1"/>
    <property type="molecule type" value="Genomic_DNA"/>
</dbReference>
<keyword evidence="2" id="KW-1185">Reference proteome</keyword>
<proteinExistence type="predicted"/>
<gene>
    <name evidence="1" type="ORF">PROQFM164_S05g000073</name>
</gene>
<dbReference type="AlphaFoldDB" id="W6QIL3"/>
<sequence length="80" mass="9028">MRVQTDQSRKRVQNSKRERGHIIASQRYGVGASEARVLGSSYDGRFEFRSGGWRGDKRPMLLHGHLTEFTVVVHSAAVES</sequence>
<dbReference type="Proteomes" id="UP000030686">
    <property type="component" value="Unassembled WGS sequence"/>
</dbReference>
<organism evidence="1 2">
    <name type="scientific">Penicillium roqueforti (strain FM164)</name>
    <dbReference type="NCBI Taxonomy" id="1365484"/>
    <lineage>
        <taxon>Eukaryota</taxon>
        <taxon>Fungi</taxon>
        <taxon>Dikarya</taxon>
        <taxon>Ascomycota</taxon>
        <taxon>Pezizomycotina</taxon>
        <taxon>Eurotiomycetes</taxon>
        <taxon>Eurotiomycetidae</taxon>
        <taxon>Eurotiales</taxon>
        <taxon>Aspergillaceae</taxon>
        <taxon>Penicillium</taxon>
    </lineage>
</organism>
<name>W6QIL3_PENRF</name>
<accession>W6QIL3</accession>
<reference evidence="1" key="1">
    <citation type="journal article" date="2014" name="Nat. Commun.">
        <title>Multiple recent horizontal transfers of a large genomic region in cheese making fungi.</title>
        <authorList>
            <person name="Cheeseman K."/>
            <person name="Ropars J."/>
            <person name="Renault P."/>
            <person name="Dupont J."/>
            <person name="Gouzy J."/>
            <person name="Branca A."/>
            <person name="Abraham A.L."/>
            <person name="Ceppi M."/>
            <person name="Conseiller E."/>
            <person name="Debuchy R."/>
            <person name="Malagnac F."/>
            <person name="Goarin A."/>
            <person name="Silar P."/>
            <person name="Lacoste S."/>
            <person name="Sallet E."/>
            <person name="Bensimon A."/>
            <person name="Giraud T."/>
            <person name="Brygoo Y."/>
        </authorList>
    </citation>
    <scope>NUCLEOTIDE SEQUENCE [LARGE SCALE GENOMIC DNA]</scope>
    <source>
        <strain evidence="1">FM164</strain>
    </source>
</reference>
<evidence type="ECO:0000313" key="1">
    <source>
        <dbReference type="EMBL" id="CDM36240.1"/>
    </source>
</evidence>
<protein>
    <submittedName>
        <fullName evidence="1">Uncharacterized protein</fullName>
    </submittedName>
</protein>